<dbReference type="Pfam" id="PF13855">
    <property type="entry name" value="LRR_8"/>
    <property type="match status" value="1"/>
</dbReference>
<dbReference type="InterPro" id="IPR003591">
    <property type="entry name" value="Leu-rich_rpt_typical-subtyp"/>
</dbReference>
<gene>
    <name evidence="4" type="ORF">SKAU_G00163920</name>
</gene>
<evidence type="ECO:0000256" key="3">
    <source>
        <dbReference type="SAM" id="MobiDB-lite"/>
    </source>
</evidence>
<dbReference type="InterPro" id="IPR032675">
    <property type="entry name" value="LRR_dom_sf"/>
</dbReference>
<evidence type="ECO:0000256" key="2">
    <source>
        <dbReference type="ARBA" id="ARBA00022737"/>
    </source>
</evidence>
<feature type="region of interest" description="Disordered" evidence="3">
    <location>
        <begin position="189"/>
        <end position="222"/>
    </location>
</feature>
<protein>
    <recommendedName>
        <fullName evidence="6">Leucine-rich repeat-containing protein 27</fullName>
    </recommendedName>
</protein>
<dbReference type="SMART" id="SM00369">
    <property type="entry name" value="LRR_TYP"/>
    <property type="match status" value="3"/>
</dbReference>
<dbReference type="InterPro" id="IPR050216">
    <property type="entry name" value="LRR_domain-containing"/>
</dbReference>
<keyword evidence="2" id="KW-0677">Repeat</keyword>
<dbReference type="AlphaFoldDB" id="A0A9Q1J059"/>
<organism evidence="4 5">
    <name type="scientific">Synaphobranchus kaupii</name>
    <name type="common">Kaup's arrowtooth eel</name>
    <dbReference type="NCBI Taxonomy" id="118154"/>
    <lineage>
        <taxon>Eukaryota</taxon>
        <taxon>Metazoa</taxon>
        <taxon>Chordata</taxon>
        <taxon>Craniata</taxon>
        <taxon>Vertebrata</taxon>
        <taxon>Euteleostomi</taxon>
        <taxon>Actinopterygii</taxon>
        <taxon>Neopterygii</taxon>
        <taxon>Teleostei</taxon>
        <taxon>Anguilliformes</taxon>
        <taxon>Synaphobranchidae</taxon>
        <taxon>Synaphobranchus</taxon>
    </lineage>
</organism>
<reference evidence="4" key="1">
    <citation type="journal article" date="2023" name="Science">
        <title>Genome structures resolve the early diversification of teleost fishes.</title>
        <authorList>
            <person name="Parey E."/>
            <person name="Louis A."/>
            <person name="Montfort J."/>
            <person name="Bouchez O."/>
            <person name="Roques C."/>
            <person name="Iampietro C."/>
            <person name="Lluch J."/>
            <person name="Castinel A."/>
            <person name="Donnadieu C."/>
            <person name="Desvignes T."/>
            <person name="Floi Bucao C."/>
            <person name="Jouanno E."/>
            <person name="Wen M."/>
            <person name="Mejri S."/>
            <person name="Dirks R."/>
            <person name="Jansen H."/>
            <person name="Henkel C."/>
            <person name="Chen W.J."/>
            <person name="Zahm M."/>
            <person name="Cabau C."/>
            <person name="Klopp C."/>
            <person name="Thompson A.W."/>
            <person name="Robinson-Rechavi M."/>
            <person name="Braasch I."/>
            <person name="Lecointre G."/>
            <person name="Bobe J."/>
            <person name="Postlethwait J.H."/>
            <person name="Berthelot C."/>
            <person name="Roest Crollius H."/>
            <person name="Guiguen Y."/>
        </authorList>
    </citation>
    <scope>NUCLEOTIDE SEQUENCE</scope>
    <source>
        <strain evidence="4">WJC10195</strain>
    </source>
</reference>
<dbReference type="PANTHER" id="PTHR48051">
    <property type="match status" value="1"/>
</dbReference>
<dbReference type="Gene3D" id="3.80.10.10">
    <property type="entry name" value="Ribonuclease Inhibitor"/>
    <property type="match status" value="1"/>
</dbReference>
<feature type="region of interest" description="Disordered" evidence="3">
    <location>
        <begin position="364"/>
        <end position="400"/>
    </location>
</feature>
<dbReference type="EMBL" id="JAINUF010000005">
    <property type="protein sequence ID" value="KAJ8359867.1"/>
    <property type="molecule type" value="Genomic_DNA"/>
</dbReference>
<evidence type="ECO:0000256" key="1">
    <source>
        <dbReference type="ARBA" id="ARBA00022614"/>
    </source>
</evidence>
<dbReference type="Proteomes" id="UP001152622">
    <property type="component" value="Chromosome 5"/>
</dbReference>
<dbReference type="PANTHER" id="PTHR48051:SF35">
    <property type="entry name" value="LEUCINE-RICH REPEAT-CONTAINING PROTEIN 27"/>
    <property type="match status" value="1"/>
</dbReference>
<evidence type="ECO:0000313" key="4">
    <source>
        <dbReference type="EMBL" id="KAJ8359867.1"/>
    </source>
</evidence>
<evidence type="ECO:0008006" key="6">
    <source>
        <dbReference type="Google" id="ProtNLM"/>
    </source>
</evidence>
<dbReference type="PROSITE" id="PS51450">
    <property type="entry name" value="LRR"/>
    <property type="match status" value="1"/>
</dbReference>
<sequence length="400" mass="45431">MQISQEVCAQTLCLSRRRLKHIEYSILKISAIKHLYLEGNEISILPGSLFSSLPNLVWLDLRNNQITQLPLEIGQHRVLKTLLLEGNPITELPLELGNLVTLTALSLRQCPITFPPQDVLCKGVQGILQFLRRAMAEQPDSGRNAVPALAEVPPIENLQLSSLDCSEDMSDAEEQQTFEELKLRMMQMERAESGQGAPARSSLSNSRMAQGEGGPRGHALPNTRRKMELAKGTFPDVLLCDAQHWKRSEEGKQAAKRNMKEKQEMLEQRRKDHMLLCEWRLETRIRQESGVSESARRNAEEVLKKAPYATDPPYKIEDNVEYLTHNALQQEPRKESLTSLKELEEMRGTSDRDLEERIRTHVQMMQERSSGPAQEEEEEEEVEVGNQSSSVWGLKQGGYV</sequence>
<dbReference type="OrthoDB" id="2021138at2759"/>
<name>A0A9Q1J059_SYNKA</name>
<keyword evidence="5" id="KW-1185">Reference proteome</keyword>
<comment type="caution">
    <text evidence="4">The sequence shown here is derived from an EMBL/GenBank/DDBJ whole genome shotgun (WGS) entry which is preliminary data.</text>
</comment>
<accession>A0A9Q1J059</accession>
<keyword evidence="1" id="KW-0433">Leucine-rich repeat</keyword>
<proteinExistence type="predicted"/>
<dbReference type="GO" id="GO:0005737">
    <property type="term" value="C:cytoplasm"/>
    <property type="evidence" value="ECO:0007669"/>
    <property type="project" value="TreeGrafter"/>
</dbReference>
<dbReference type="SUPFAM" id="SSF52058">
    <property type="entry name" value="L domain-like"/>
    <property type="match status" value="1"/>
</dbReference>
<dbReference type="InterPro" id="IPR001611">
    <property type="entry name" value="Leu-rich_rpt"/>
</dbReference>
<feature type="compositionally biased region" description="Acidic residues" evidence="3">
    <location>
        <begin position="374"/>
        <end position="383"/>
    </location>
</feature>
<evidence type="ECO:0000313" key="5">
    <source>
        <dbReference type="Proteomes" id="UP001152622"/>
    </source>
</evidence>